<gene>
    <name evidence="1" type="ORF">AWC18_02050</name>
</gene>
<comment type="caution">
    <text evidence="1">The sequence shown here is derived from an EMBL/GenBank/DDBJ whole genome shotgun (WGS) entry which is preliminary data.</text>
</comment>
<name>A0A1X1ZPX2_MYCNO</name>
<keyword evidence="2" id="KW-1185">Reference proteome</keyword>
<accession>A0A1X1ZPX2</accession>
<dbReference type="EMBL" id="LQPI01000018">
    <property type="protein sequence ID" value="ORW25454.1"/>
    <property type="molecule type" value="Genomic_DNA"/>
</dbReference>
<protein>
    <recommendedName>
        <fullName evidence="3">DUF559 domain-containing protein</fullName>
    </recommendedName>
</protein>
<reference evidence="1 2" key="1">
    <citation type="submission" date="2016-01" db="EMBL/GenBank/DDBJ databases">
        <title>The new phylogeny of the genus Mycobacterium.</title>
        <authorList>
            <person name="Tarcisio F."/>
            <person name="Conor M."/>
            <person name="Antonella G."/>
            <person name="Elisabetta G."/>
            <person name="Giulia F.S."/>
            <person name="Sara T."/>
            <person name="Anna F."/>
            <person name="Clotilde B."/>
            <person name="Roberto B."/>
            <person name="Veronica D.S."/>
            <person name="Fabio R."/>
            <person name="Monica P."/>
            <person name="Olivier J."/>
            <person name="Enrico T."/>
            <person name="Nicola S."/>
        </authorList>
    </citation>
    <scope>NUCLEOTIDE SEQUENCE [LARGE SCALE GENOMIC DNA]</scope>
    <source>
        <strain evidence="1 2">DSM 44164</strain>
    </source>
</reference>
<dbReference type="RefSeq" id="WP_085137083.1">
    <property type="nucleotide sequence ID" value="NZ_LQPI01000018.1"/>
</dbReference>
<proteinExistence type="predicted"/>
<dbReference type="Proteomes" id="UP000193108">
    <property type="component" value="Unassembled WGS sequence"/>
</dbReference>
<organism evidence="1 2">
    <name type="scientific">Mycolicibacter nonchromogenicus</name>
    <name type="common">Mycobacterium nonchromogenicum</name>
    <dbReference type="NCBI Taxonomy" id="1782"/>
    <lineage>
        <taxon>Bacteria</taxon>
        <taxon>Bacillati</taxon>
        <taxon>Actinomycetota</taxon>
        <taxon>Actinomycetes</taxon>
        <taxon>Mycobacteriales</taxon>
        <taxon>Mycobacteriaceae</taxon>
        <taxon>Mycolicibacter</taxon>
    </lineage>
</organism>
<sequence>MKGVFIGSEALAIGAVTRHGLTRWFRRLHPDVYFPKFQQATLHDRIVGAWLWSGRRAVIAGVAASALHGAEWVNAEVPVELLGRKNPSPPGVIVRNERLSADEATVIKGLTVTTAARTAFDLARHLPRGQALARLDALARATPFGANDVLGIARRYPGARGLKQLRKLIPLVDAGAESPKESWLRLLLIDAGFPVPKTQIPVYAHGRLFAVLDMGWEEFKVSAEYDGEVHRTDRNSYVRDHYRERTLPQLGWLNNRVIKEDTVTGVIDRVANALWSRGWRGRPVYPARSRSRR</sequence>
<evidence type="ECO:0000313" key="2">
    <source>
        <dbReference type="Proteomes" id="UP000193108"/>
    </source>
</evidence>
<dbReference type="AlphaFoldDB" id="A0A1X1ZPX2"/>
<evidence type="ECO:0000313" key="1">
    <source>
        <dbReference type="EMBL" id="ORW25454.1"/>
    </source>
</evidence>
<dbReference type="STRING" id="1782.AWC18_02050"/>
<evidence type="ECO:0008006" key="3">
    <source>
        <dbReference type="Google" id="ProtNLM"/>
    </source>
</evidence>